<dbReference type="PANTHER" id="PTHR30531">
    <property type="entry name" value="FLAGELLAR BIOSYNTHETIC PROTEIN FLHB"/>
    <property type="match status" value="1"/>
</dbReference>
<dbReference type="AlphaFoldDB" id="A0A4Z0YJS5"/>
<comment type="similarity">
    <text evidence="2 12">Belongs to the type III secretion exporter family.</text>
</comment>
<dbReference type="PRINTS" id="PR00950">
    <property type="entry name" value="TYPE3IMSPROT"/>
</dbReference>
<dbReference type="SUPFAM" id="SSF160544">
    <property type="entry name" value="EscU C-terminal domain-like"/>
    <property type="match status" value="1"/>
</dbReference>
<dbReference type="InterPro" id="IPR006135">
    <property type="entry name" value="T3SS_substrate_exporter"/>
</dbReference>
<dbReference type="GO" id="GO:0009306">
    <property type="term" value="P:protein secretion"/>
    <property type="evidence" value="ECO:0007669"/>
    <property type="project" value="InterPro"/>
</dbReference>
<dbReference type="Pfam" id="PF01312">
    <property type="entry name" value="Bac_export_2"/>
    <property type="match status" value="1"/>
</dbReference>
<feature type="transmembrane region" description="Helical" evidence="12">
    <location>
        <begin position="30"/>
        <end position="51"/>
    </location>
</feature>
<evidence type="ECO:0000256" key="11">
    <source>
        <dbReference type="ARBA" id="ARBA00023225"/>
    </source>
</evidence>
<keyword evidence="10 12" id="KW-0472">Membrane</keyword>
<dbReference type="Gene3D" id="6.10.250.2080">
    <property type="match status" value="1"/>
</dbReference>
<keyword evidence="11 12" id="KW-1006">Bacterial flagellum protein export</keyword>
<dbReference type="GO" id="GO:0005886">
    <property type="term" value="C:plasma membrane"/>
    <property type="evidence" value="ECO:0007669"/>
    <property type="project" value="UniProtKB-SubCell"/>
</dbReference>
<evidence type="ECO:0000256" key="8">
    <source>
        <dbReference type="ARBA" id="ARBA00022927"/>
    </source>
</evidence>
<feature type="transmembrane region" description="Helical" evidence="12">
    <location>
        <begin position="191"/>
        <end position="212"/>
    </location>
</feature>
<comment type="function">
    <text evidence="12">Required for formation of the rod structure in the basal body of the flagellar apparatus. Together with FliI and FliH, may constitute the export apparatus of flagellin.</text>
</comment>
<keyword evidence="13" id="KW-0282">Flagellum</keyword>
<evidence type="ECO:0000256" key="5">
    <source>
        <dbReference type="ARBA" id="ARBA00022475"/>
    </source>
</evidence>
<dbReference type="InterPro" id="IPR006136">
    <property type="entry name" value="FlhB"/>
</dbReference>
<dbReference type="Proteomes" id="UP000297714">
    <property type="component" value="Unassembled WGS sequence"/>
</dbReference>
<evidence type="ECO:0000313" key="14">
    <source>
        <dbReference type="Proteomes" id="UP000297714"/>
    </source>
</evidence>
<gene>
    <name evidence="13" type="primary">flhB_1</name>
    <name evidence="12" type="synonym">flhB</name>
    <name evidence="13" type="ORF">CAGA_03150</name>
</gene>
<dbReference type="FunFam" id="3.40.1690.10:FF:000001">
    <property type="entry name" value="Flagellar biosynthetic protein FlhB"/>
    <property type="match status" value="1"/>
</dbReference>
<evidence type="ECO:0000313" key="13">
    <source>
        <dbReference type="EMBL" id="TGJ77906.1"/>
    </source>
</evidence>
<dbReference type="PANTHER" id="PTHR30531:SF12">
    <property type="entry name" value="FLAGELLAR BIOSYNTHETIC PROTEIN FLHB"/>
    <property type="match status" value="1"/>
</dbReference>
<evidence type="ECO:0000256" key="12">
    <source>
        <dbReference type="RuleBase" id="RU364091"/>
    </source>
</evidence>
<proteinExistence type="inferred from homology"/>
<keyword evidence="8 12" id="KW-0653">Protein transport</keyword>
<dbReference type="OrthoDB" id="9807950at2"/>
<feature type="transmembrane region" description="Helical" evidence="12">
    <location>
        <begin position="83"/>
        <end position="107"/>
    </location>
</feature>
<dbReference type="GO" id="GO:0044780">
    <property type="term" value="P:bacterial-type flagellum assembly"/>
    <property type="evidence" value="ECO:0007669"/>
    <property type="project" value="InterPro"/>
</dbReference>
<dbReference type="NCBIfam" id="TIGR00328">
    <property type="entry name" value="flhB"/>
    <property type="match status" value="1"/>
</dbReference>
<organism evidence="13 14">
    <name type="scientific">Caproiciproducens galactitolivorans</name>
    <dbReference type="NCBI Taxonomy" id="642589"/>
    <lineage>
        <taxon>Bacteria</taxon>
        <taxon>Bacillati</taxon>
        <taxon>Bacillota</taxon>
        <taxon>Clostridia</taxon>
        <taxon>Eubacteriales</taxon>
        <taxon>Acutalibacteraceae</taxon>
        <taxon>Caproiciproducens</taxon>
    </lineage>
</organism>
<comment type="subcellular location">
    <subcellularLocation>
        <location evidence="1">Cell membrane</location>
        <topology evidence="1">Multi-pass membrane protein</topology>
    </subcellularLocation>
</comment>
<dbReference type="RefSeq" id="WP_135656990.1">
    <property type="nucleotide sequence ID" value="NZ_JAJUFJ010000001.1"/>
</dbReference>
<dbReference type="Gene3D" id="3.40.1690.10">
    <property type="entry name" value="secretion proteins EscU"/>
    <property type="match status" value="1"/>
</dbReference>
<keyword evidence="6 12" id="KW-0812">Transmembrane</keyword>
<name>A0A4Z0YJS5_9FIRM</name>
<keyword evidence="14" id="KW-1185">Reference proteome</keyword>
<evidence type="ECO:0000256" key="4">
    <source>
        <dbReference type="ARBA" id="ARBA00022448"/>
    </source>
</evidence>
<keyword evidence="13" id="KW-0966">Cell projection</keyword>
<reference evidence="13 14" key="1">
    <citation type="submission" date="2019-04" db="EMBL/GenBank/DDBJ databases">
        <authorList>
            <person name="Poehlein A."/>
            <person name="Bengelsdorf F.R."/>
            <person name="Duerre P."/>
            <person name="Daniel R."/>
        </authorList>
    </citation>
    <scope>NUCLEOTIDE SEQUENCE [LARGE SCALE GENOMIC DNA]</scope>
    <source>
        <strain evidence="13 14">BS-1</strain>
    </source>
</reference>
<evidence type="ECO:0000256" key="2">
    <source>
        <dbReference type="ARBA" id="ARBA00010690"/>
    </source>
</evidence>
<keyword evidence="5 12" id="KW-1003">Cell membrane</keyword>
<keyword evidence="4 12" id="KW-0813">Transport</keyword>
<dbReference type="InterPro" id="IPR029025">
    <property type="entry name" value="T3SS_substrate_exporter_C"/>
</dbReference>
<evidence type="ECO:0000256" key="6">
    <source>
        <dbReference type="ARBA" id="ARBA00022692"/>
    </source>
</evidence>
<evidence type="ECO:0000256" key="9">
    <source>
        <dbReference type="ARBA" id="ARBA00022989"/>
    </source>
</evidence>
<keyword evidence="7 12" id="KW-1005">Bacterial flagellum biogenesis</keyword>
<comment type="caution">
    <text evidence="13">The sequence shown here is derived from an EMBL/GenBank/DDBJ whole genome shotgun (WGS) entry which is preliminary data.</text>
</comment>
<evidence type="ECO:0000256" key="3">
    <source>
        <dbReference type="ARBA" id="ARBA00021622"/>
    </source>
</evidence>
<protein>
    <recommendedName>
        <fullName evidence="3 12">Flagellar biosynthetic protein FlhB</fullName>
    </recommendedName>
</protein>
<evidence type="ECO:0000256" key="7">
    <source>
        <dbReference type="ARBA" id="ARBA00022795"/>
    </source>
</evidence>
<keyword evidence="13" id="KW-0969">Cilium</keyword>
<dbReference type="EMBL" id="SRMQ01000001">
    <property type="protein sequence ID" value="TGJ77906.1"/>
    <property type="molecule type" value="Genomic_DNA"/>
</dbReference>
<accession>A0A4Z0YJS5</accession>
<evidence type="ECO:0000256" key="1">
    <source>
        <dbReference type="ARBA" id="ARBA00004651"/>
    </source>
</evidence>
<sequence>MADSSKTEKATPKRREDERKKGNIFQSNDVISALSILSLFTILKIIFPFIYHYLSNFFFRYITYTKTVHELSESFTTDVMRDVLISILLLAGPVMLTSVAVSIIGTAMQTKLKVSKENLKFKFSRISPIQGMKRLFSLRSIAELVKALIKISVIFYVLYTAFTDIAASFTKLMFQDVSQAVSFILNSLMDIVIRLSIAFIFIAALDYLYQWWEYERSIRMSKQEIKEEYKQLEGDPFIKGQIKERQRKASMQRMMQQVPTADVIVRNPTHFAVALKYDIEKNNAPIVVAKGQDYMALRIIDIAEKYNIPMTENRPLARALYETVEVDKEIPEQFYVVVAEVMAWVYSMKKETKQY</sequence>
<evidence type="ECO:0000256" key="10">
    <source>
        <dbReference type="ARBA" id="ARBA00023136"/>
    </source>
</evidence>
<keyword evidence="9 12" id="KW-1133">Transmembrane helix</keyword>
<feature type="transmembrane region" description="Helical" evidence="12">
    <location>
        <begin position="141"/>
        <end position="162"/>
    </location>
</feature>